<accession>A0A0V1MGQ6</accession>
<dbReference type="AlphaFoldDB" id="A0A0V1MGQ6"/>
<protein>
    <submittedName>
        <fullName evidence="1">Uncharacterized protein</fullName>
    </submittedName>
</protein>
<dbReference type="Proteomes" id="UP000054843">
    <property type="component" value="Unassembled WGS sequence"/>
</dbReference>
<comment type="caution">
    <text evidence="1">The sequence shown here is derived from an EMBL/GenBank/DDBJ whole genome shotgun (WGS) entry which is preliminary data.</text>
</comment>
<sequence length="125" mass="13934">MSFLDAAFDKYTLNVPFHGNQQQLFTIHAFLTCQLLTEVYCCRTVKRSAHTYASSLINKATVSETERAFILIRESMTGNRQSYPNTSANYGMKEGVMQPQFVLASPIGDDGIVVYEDGAIIVVAR</sequence>
<organism evidence="1 2">
    <name type="scientific">Trichinella papuae</name>
    <dbReference type="NCBI Taxonomy" id="268474"/>
    <lineage>
        <taxon>Eukaryota</taxon>
        <taxon>Metazoa</taxon>
        <taxon>Ecdysozoa</taxon>
        <taxon>Nematoda</taxon>
        <taxon>Enoplea</taxon>
        <taxon>Dorylaimia</taxon>
        <taxon>Trichinellida</taxon>
        <taxon>Trichinellidae</taxon>
        <taxon>Trichinella</taxon>
    </lineage>
</organism>
<evidence type="ECO:0000313" key="1">
    <source>
        <dbReference type="EMBL" id="KRZ70805.1"/>
    </source>
</evidence>
<keyword evidence="2" id="KW-1185">Reference proteome</keyword>
<proteinExistence type="predicted"/>
<evidence type="ECO:0000313" key="2">
    <source>
        <dbReference type="Proteomes" id="UP000054843"/>
    </source>
</evidence>
<reference evidence="1 2" key="1">
    <citation type="submission" date="2015-01" db="EMBL/GenBank/DDBJ databases">
        <title>Evolution of Trichinella species and genotypes.</title>
        <authorList>
            <person name="Korhonen P.K."/>
            <person name="Edoardo P."/>
            <person name="Giuseppe L.R."/>
            <person name="Gasser R.B."/>
        </authorList>
    </citation>
    <scope>NUCLEOTIDE SEQUENCE [LARGE SCALE GENOMIC DNA]</scope>
    <source>
        <strain evidence="1">ISS1980</strain>
    </source>
</reference>
<dbReference type="EMBL" id="JYDO01000107">
    <property type="protein sequence ID" value="KRZ70805.1"/>
    <property type="molecule type" value="Genomic_DNA"/>
</dbReference>
<gene>
    <name evidence="1" type="ORF">T10_9838</name>
</gene>
<name>A0A0V1MGQ6_9BILA</name>